<dbReference type="EC" id="2.7.13.3" evidence="3"/>
<evidence type="ECO:0000256" key="2">
    <source>
        <dbReference type="ARBA" id="ARBA00004236"/>
    </source>
</evidence>
<protein>
    <recommendedName>
        <fullName evidence="3">histidine kinase</fullName>
        <ecNumber evidence="3">2.7.13.3</ecNumber>
    </recommendedName>
</protein>
<reference evidence="16 17" key="1">
    <citation type="submission" date="2019-05" db="EMBL/GenBank/DDBJ databases">
        <title>Verrucobacter flavum gen. nov., sp. nov. a new member of the family Verrucomicrobiaceae.</title>
        <authorList>
            <person name="Szuroczki S."/>
            <person name="Abbaszade G."/>
            <person name="Szabo A."/>
            <person name="Felfoldi T."/>
            <person name="Schumann P."/>
            <person name="Boka K."/>
            <person name="Keki Z."/>
            <person name="Toumi M."/>
            <person name="Toth E."/>
        </authorList>
    </citation>
    <scope>NUCLEOTIDE SEQUENCE [LARGE SCALE GENOMIC DNA]</scope>
    <source>
        <strain evidence="16 17">MG-N-17</strain>
    </source>
</reference>
<evidence type="ECO:0000256" key="7">
    <source>
        <dbReference type="ARBA" id="ARBA00022741"/>
    </source>
</evidence>
<dbReference type="Gene3D" id="3.30.565.10">
    <property type="entry name" value="Histidine kinase-like ATPase, C-terminal domain"/>
    <property type="match status" value="1"/>
</dbReference>
<dbReference type="Pfam" id="PF02518">
    <property type="entry name" value="HATPase_c"/>
    <property type="match status" value="1"/>
</dbReference>
<evidence type="ECO:0000256" key="13">
    <source>
        <dbReference type="SAM" id="Coils"/>
    </source>
</evidence>
<keyword evidence="7" id="KW-0547">Nucleotide-binding</keyword>
<dbReference type="Pfam" id="PF00072">
    <property type="entry name" value="Response_reg"/>
    <property type="match status" value="2"/>
</dbReference>
<dbReference type="GO" id="GO:0000155">
    <property type="term" value="F:phosphorelay sensor kinase activity"/>
    <property type="evidence" value="ECO:0007669"/>
    <property type="project" value="InterPro"/>
</dbReference>
<keyword evidence="5 12" id="KW-0597">Phosphoprotein</keyword>
<gene>
    <name evidence="16" type="ORF">FEM03_23340</name>
</gene>
<evidence type="ECO:0000259" key="14">
    <source>
        <dbReference type="PROSITE" id="PS50109"/>
    </source>
</evidence>
<dbReference type="InterPro" id="IPR004358">
    <property type="entry name" value="Sig_transdc_His_kin-like_C"/>
</dbReference>
<evidence type="ECO:0000256" key="12">
    <source>
        <dbReference type="PROSITE-ProRule" id="PRU00169"/>
    </source>
</evidence>
<dbReference type="FunFam" id="3.30.565.10:FF:000023">
    <property type="entry name" value="PAS domain-containing sensor histidine kinase"/>
    <property type="match status" value="1"/>
</dbReference>
<dbReference type="InterPro" id="IPR005467">
    <property type="entry name" value="His_kinase_dom"/>
</dbReference>
<feature type="coiled-coil region" evidence="13">
    <location>
        <begin position="131"/>
        <end position="158"/>
    </location>
</feature>
<evidence type="ECO:0000313" key="17">
    <source>
        <dbReference type="Proteomes" id="UP000306196"/>
    </source>
</evidence>
<dbReference type="Proteomes" id="UP000306196">
    <property type="component" value="Unassembled WGS sequence"/>
</dbReference>
<dbReference type="PRINTS" id="PR00344">
    <property type="entry name" value="BCTRLSENSOR"/>
</dbReference>
<dbReference type="InterPro" id="IPR003661">
    <property type="entry name" value="HisK_dim/P_dom"/>
</dbReference>
<dbReference type="GO" id="GO:0005886">
    <property type="term" value="C:plasma membrane"/>
    <property type="evidence" value="ECO:0007669"/>
    <property type="project" value="UniProtKB-SubCell"/>
</dbReference>
<dbReference type="OrthoDB" id="9760752at2"/>
<dbReference type="CDD" id="cd16922">
    <property type="entry name" value="HATPase_EvgS-ArcB-TorS-like"/>
    <property type="match status" value="1"/>
</dbReference>
<dbReference type="SMART" id="SM00387">
    <property type="entry name" value="HATPase_c"/>
    <property type="match status" value="1"/>
</dbReference>
<name>A0A5R8K7K9_9BACT</name>
<keyword evidence="13" id="KW-0175">Coiled coil</keyword>
<feature type="domain" description="Response regulatory" evidence="15">
    <location>
        <begin position="406"/>
        <end position="519"/>
    </location>
</feature>
<evidence type="ECO:0000256" key="11">
    <source>
        <dbReference type="ARBA" id="ARBA00023136"/>
    </source>
</evidence>
<dbReference type="SUPFAM" id="SSF55874">
    <property type="entry name" value="ATPase domain of HSP90 chaperone/DNA topoisomerase II/histidine kinase"/>
    <property type="match status" value="1"/>
</dbReference>
<keyword evidence="6" id="KW-0808">Transferase</keyword>
<dbReference type="InterPro" id="IPR036890">
    <property type="entry name" value="HATPase_C_sf"/>
</dbReference>
<evidence type="ECO:0000259" key="15">
    <source>
        <dbReference type="PROSITE" id="PS50110"/>
    </source>
</evidence>
<dbReference type="SUPFAM" id="SSF52172">
    <property type="entry name" value="CheY-like"/>
    <property type="match status" value="2"/>
</dbReference>
<feature type="modified residue" description="4-aspartylphosphate" evidence="12">
    <location>
        <position position="455"/>
    </location>
</feature>
<comment type="catalytic activity">
    <reaction evidence="1">
        <text>ATP + protein L-histidine = ADP + protein N-phospho-L-histidine.</text>
        <dbReference type="EC" id="2.7.13.3"/>
    </reaction>
</comment>
<keyword evidence="9" id="KW-0067">ATP-binding</keyword>
<evidence type="ECO:0000256" key="9">
    <source>
        <dbReference type="ARBA" id="ARBA00022840"/>
    </source>
</evidence>
<evidence type="ECO:0000256" key="10">
    <source>
        <dbReference type="ARBA" id="ARBA00023012"/>
    </source>
</evidence>
<evidence type="ECO:0000313" key="16">
    <source>
        <dbReference type="EMBL" id="TLD68338.1"/>
    </source>
</evidence>
<keyword evidence="17" id="KW-1185">Reference proteome</keyword>
<dbReference type="PANTHER" id="PTHR43547">
    <property type="entry name" value="TWO-COMPONENT HISTIDINE KINASE"/>
    <property type="match status" value="1"/>
</dbReference>
<organism evidence="16 17">
    <name type="scientific">Phragmitibacter flavus</name>
    <dbReference type="NCBI Taxonomy" id="2576071"/>
    <lineage>
        <taxon>Bacteria</taxon>
        <taxon>Pseudomonadati</taxon>
        <taxon>Verrucomicrobiota</taxon>
        <taxon>Verrucomicrobiia</taxon>
        <taxon>Verrucomicrobiales</taxon>
        <taxon>Verrucomicrobiaceae</taxon>
        <taxon>Phragmitibacter</taxon>
    </lineage>
</organism>
<dbReference type="InterPro" id="IPR003594">
    <property type="entry name" value="HATPase_dom"/>
</dbReference>
<dbReference type="SMART" id="SM00448">
    <property type="entry name" value="REC"/>
    <property type="match status" value="2"/>
</dbReference>
<dbReference type="AlphaFoldDB" id="A0A5R8K7K9"/>
<dbReference type="SMART" id="SM00388">
    <property type="entry name" value="HisKA"/>
    <property type="match status" value="1"/>
</dbReference>
<feature type="modified residue" description="4-aspartylphosphate" evidence="12">
    <location>
        <position position="61"/>
    </location>
</feature>
<dbReference type="Gene3D" id="1.10.287.130">
    <property type="match status" value="1"/>
</dbReference>
<evidence type="ECO:0000256" key="1">
    <source>
        <dbReference type="ARBA" id="ARBA00000085"/>
    </source>
</evidence>
<feature type="domain" description="Response regulatory" evidence="15">
    <location>
        <begin position="9"/>
        <end position="128"/>
    </location>
</feature>
<dbReference type="GO" id="GO:0005524">
    <property type="term" value="F:ATP binding"/>
    <property type="evidence" value="ECO:0007669"/>
    <property type="project" value="UniProtKB-KW"/>
</dbReference>
<dbReference type="PROSITE" id="PS50110">
    <property type="entry name" value="RESPONSE_REGULATORY"/>
    <property type="match status" value="2"/>
</dbReference>
<dbReference type="InterPro" id="IPR011006">
    <property type="entry name" value="CheY-like_superfamily"/>
</dbReference>
<keyword evidence="8" id="KW-0418">Kinase</keyword>
<comment type="subcellular location">
    <subcellularLocation>
        <location evidence="2">Cell membrane</location>
    </subcellularLocation>
</comment>
<dbReference type="CDD" id="cd00156">
    <property type="entry name" value="REC"/>
    <property type="match status" value="1"/>
</dbReference>
<dbReference type="Gene3D" id="3.40.50.2300">
    <property type="match status" value="2"/>
</dbReference>
<keyword evidence="10" id="KW-0902">Two-component regulatory system</keyword>
<comment type="caution">
    <text evidence="16">The sequence shown here is derived from an EMBL/GenBank/DDBJ whole genome shotgun (WGS) entry which is preliminary data.</text>
</comment>
<evidence type="ECO:0000256" key="8">
    <source>
        <dbReference type="ARBA" id="ARBA00022777"/>
    </source>
</evidence>
<evidence type="ECO:0000256" key="5">
    <source>
        <dbReference type="ARBA" id="ARBA00022553"/>
    </source>
</evidence>
<sequence length="523" mass="57761">MEPIPGPRHILILDDNDIDRETCQRYLSRSSTHEYRFVEHNAVEGALDVVRAEKPDCILLDYHLHDGNGLEFLNELVSIGGPRIFPVVMLTGTGNEAIAVEVMKLGAQDYLMKDGLNPEVLQRSVEAAIYKAQAERLLDQQRLEMERLFHQAHEANARKDHFLAALSHELRTPLTPVLAAVSSIDLETADETDLREMVAVVRRNIELEARLIDDLLDLTRISKGKLEVDLHPADLHSILTHAVETCREDIQQKQLTLDWQLNAATPIVQVDAARLQQVFWNLLKNAVKFTPVGGHITLNTRDTESHQIEVRVSDSGIGIEPAHLDKIFNAFEQGNSEITRRFGGLGLGLAISKALIEAHHGTVCAQSSPETPGATFIVTLKKGPTVSLPTHNPASAITPKTQFSSTILLVEDHADSAFFLAKIMEKSGCRVLIAPNVAEALAIFEKESIDCVVSDIGLPDGSGTDLMKKLAQIRPVPAIALSGYGMEEDIQRSRSAGFKHHLTKPVQWDKLKKILAEVLAETK</sequence>
<evidence type="ECO:0000256" key="4">
    <source>
        <dbReference type="ARBA" id="ARBA00022475"/>
    </source>
</evidence>
<evidence type="ECO:0000256" key="6">
    <source>
        <dbReference type="ARBA" id="ARBA00022679"/>
    </source>
</evidence>
<dbReference type="PANTHER" id="PTHR43547:SF2">
    <property type="entry name" value="HYBRID SIGNAL TRANSDUCTION HISTIDINE KINASE C"/>
    <property type="match status" value="1"/>
</dbReference>
<keyword evidence="11" id="KW-0472">Membrane</keyword>
<dbReference type="InterPro" id="IPR001789">
    <property type="entry name" value="Sig_transdc_resp-reg_receiver"/>
</dbReference>
<dbReference type="Pfam" id="PF00512">
    <property type="entry name" value="HisKA"/>
    <property type="match status" value="1"/>
</dbReference>
<dbReference type="PROSITE" id="PS50109">
    <property type="entry name" value="HIS_KIN"/>
    <property type="match status" value="1"/>
</dbReference>
<dbReference type="EMBL" id="VAUV01000027">
    <property type="protein sequence ID" value="TLD68338.1"/>
    <property type="molecule type" value="Genomic_DNA"/>
</dbReference>
<evidence type="ECO:0000256" key="3">
    <source>
        <dbReference type="ARBA" id="ARBA00012438"/>
    </source>
</evidence>
<dbReference type="RefSeq" id="WP_138088730.1">
    <property type="nucleotide sequence ID" value="NZ_VAUV01000027.1"/>
</dbReference>
<accession>A0A5R8K7K9</accession>
<keyword evidence="4" id="KW-1003">Cell membrane</keyword>
<dbReference type="CDD" id="cd00082">
    <property type="entry name" value="HisKA"/>
    <property type="match status" value="1"/>
</dbReference>
<feature type="domain" description="Histidine kinase" evidence="14">
    <location>
        <begin position="165"/>
        <end position="384"/>
    </location>
</feature>
<proteinExistence type="predicted"/>